<evidence type="ECO:0000313" key="1">
    <source>
        <dbReference type="EMBL" id="CAG8718713.1"/>
    </source>
</evidence>
<organism evidence="1 2">
    <name type="scientific">Acaulospora colombiana</name>
    <dbReference type="NCBI Taxonomy" id="27376"/>
    <lineage>
        <taxon>Eukaryota</taxon>
        <taxon>Fungi</taxon>
        <taxon>Fungi incertae sedis</taxon>
        <taxon>Mucoromycota</taxon>
        <taxon>Glomeromycotina</taxon>
        <taxon>Glomeromycetes</taxon>
        <taxon>Diversisporales</taxon>
        <taxon>Acaulosporaceae</taxon>
        <taxon>Acaulospora</taxon>
    </lineage>
</organism>
<gene>
    <name evidence="1" type="ORF">ACOLOM_LOCUS11034</name>
</gene>
<keyword evidence="2" id="KW-1185">Reference proteome</keyword>
<protein>
    <submittedName>
        <fullName evidence="1">9420_t:CDS:1</fullName>
    </submittedName>
</protein>
<accession>A0ACA9PQ77</accession>
<reference evidence="1" key="1">
    <citation type="submission" date="2021-06" db="EMBL/GenBank/DDBJ databases">
        <authorList>
            <person name="Kallberg Y."/>
            <person name="Tangrot J."/>
            <person name="Rosling A."/>
        </authorList>
    </citation>
    <scope>NUCLEOTIDE SEQUENCE</scope>
    <source>
        <strain evidence="1">CL356</strain>
    </source>
</reference>
<evidence type="ECO:0000313" key="2">
    <source>
        <dbReference type="Proteomes" id="UP000789525"/>
    </source>
</evidence>
<dbReference type="Proteomes" id="UP000789525">
    <property type="component" value="Unassembled WGS sequence"/>
</dbReference>
<proteinExistence type="predicted"/>
<sequence>MPHLHTLFSKALDPDRLHTIMLTSTTGAIVVSACSIASQERKKATIVLAALAAETWTNVQQDLDKSQSGRGPEGDSSAETSEIQGGWATTEVSKIQTQEAHHDVDQDAMFLVAVSGPEEAGWELLEERAKLLAEHLAPIFAEYTDSMAETPPLTSSRLPNVPRQGRSDSGKARILISQPSPPQCSPLCS</sequence>
<name>A0ACA9PQ77_9GLOM</name>
<comment type="caution">
    <text evidence="1">The sequence shown here is derived from an EMBL/GenBank/DDBJ whole genome shotgun (WGS) entry which is preliminary data.</text>
</comment>
<dbReference type="EMBL" id="CAJVPT010037889">
    <property type="protein sequence ID" value="CAG8718713.1"/>
    <property type="molecule type" value="Genomic_DNA"/>
</dbReference>